<accession>A0A502M3B6</accession>
<evidence type="ECO:0000313" key="4">
    <source>
        <dbReference type="Proteomes" id="UP000275883"/>
    </source>
</evidence>
<dbReference type="Proteomes" id="UP000317904">
    <property type="component" value="Unassembled WGS sequence"/>
</dbReference>
<evidence type="ECO:0000313" key="2">
    <source>
        <dbReference type="EMBL" id="AZG68907.1"/>
    </source>
</evidence>
<dbReference type="EMBL" id="CP034044">
    <property type="protein sequence ID" value="AZG68907.1"/>
    <property type="molecule type" value="Genomic_DNA"/>
</dbReference>
<keyword evidence="1" id="KW-0812">Transmembrane</keyword>
<keyword evidence="1" id="KW-1133">Transmembrane helix</keyword>
<dbReference type="RefSeq" id="WP_124724600.1">
    <property type="nucleotide sequence ID" value="NZ_CP034044.1"/>
</dbReference>
<dbReference type="KEGG" id="mstr:EGN60_03085"/>
<reference evidence="3 5" key="2">
    <citation type="submission" date="2019-06" db="EMBL/GenBank/DDBJ databases">
        <title>A comparative genomics study of ostrich specific Mycoplasmas.</title>
        <authorList>
            <person name="Botes A."/>
            <person name="Nel T."/>
        </authorList>
    </citation>
    <scope>NUCLEOTIDE SEQUENCE [LARGE SCALE GENOMIC DNA]</scope>
    <source>
        <strain evidence="3 5">Ms01</strain>
    </source>
</reference>
<dbReference type="AlphaFoldDB" id="A0A3G8LHT7"/>
<keyword evidence="4" id="KW-1185">Reference proteome</keyword>
<reference evidence="2 4" key="1">
    <citation type="submission" date="2018-11" db="EMBL/GenBank/DDBJ databases">
        <title>Genome sequence of Mycoplasma struthionis sp. nov.</title>
        <authorList>
            <person name="Spergser J."/>
        </authorList>
    </citation>
    <scope>NUCLEOTIDE SEQUENCE [LARGE SCALE GENOMIC DNA]</scope>
    <source>
        <strain evidence="2 4">237IA</strain>
    </source>
</reference>
<proteinExistence type="predicted"/>
<name>A0A3G8LHT7_9MOLU</name>
<feature type="transmembrane region" description="Helical" evidence="1">
    <location>
        <begin position="43"/>
        <end position="63"/>
    </location>
</feature>
<protein>
    <submittedName>
        <fullName evidence="2">Uncharacterized protein</fullName>
    </submittedName>
</protein>
<dbReference type="Proteomes" id="UP000275883">
    <property type="component" value="Chromosome"/>
</dbReference>
<sequence>MDKKTNAKLPWDEDPNLDVSVEDQLEFKKKAKNVVKLKKTRNIIFLTLGAVGIATVLGVALGVKTTKSSLNIWKESVTTKIANNFDANILNWNKNAKYDGSSFDLAKKLMTNLSLKNSALSVYNFSLNQDYNAEIHNVILDVLNPDTVYIDVLLTNRLTAASIVARNLTLKATQSHTLLDEKGIEKFNKDKKIDDLANSQWELAFVTDGRFNDSDPENNTFKQLKNKIELVNQKIKANNENYIDLGLYLIEHGPASNYYLKFTKKSQIAAYFLPFNFKSPISLVKKGEDYYLEFDAQFYSMAKDTTKIKNRNYEYGFYVPALEKKYSIKLTFTNEK</sequence>
<evidence type="ECO:0000313" key="5">
    <source>
        <dbReference type="Proteomes" id="UP000317904"/>
    </source>
</evidence>
<gene>
    <name evidence="2" type="ORF">EGN60_03085</name>
    <name evidence="3" type="ORF">FJM01_02960</name>
</gene>
<evidence type="ECO:0000256" key="1">
    <source>
        <dbReference type="SAM" id="Phobius"/>
    </source>
</evidence>
<evidence type="ECO:0000313" key="3">
    <source>
        <dbReference type="EMBL" id="TPI01149.1"/>
    </source>
</evidence>
<keyword evidence="1" id="KW-0472">Membrane</keyword>
<accession>A0A3G8LHT7</accession>
<dbReference type="EMBL" id="VFSY01000029">
    <property type="protein sequence ID" value="TPI01149.1"/>
    <property type="molecule type" value="Genomic_DNA"/>
</dbReference>
<organism evidence="2 4">
    <name type="scientific">Mycoplasma struthionis</name>
    <dbReference type="NCBI Taxonomy" id="538220"/>
    <lineage>
        <taxon>Bacteria</taxon>
        <taxon>Bacillati</taxon>
        <taxon>Mycoplasmatota</taxon>
        <taxon>Mollicutes</taxon>
        <taxon>Mycoplasmataceae</taxon>
        <taxon>Mycoplasma</taxon>
    </lineage>
</organism>